<proteinExistence type="predicted"/>
<dbReference type="Proteomes" id="UP001410394">
    <property type="component" value="Unassembled WGS sequence"/>
</dbReference>
<dbReference type="Pfam" id="PF11010">
    <property type="entry name" value="DUF2848"/>
    <property type="match status" value="1"/>
</dbReference>
<dbReference type="EMBL" id="JBDIVE010000003">
    <property type="protein sequence ID" value="MEN3068457.1"/>
    <property type="molecule type" value="Genomic_DNA"/>
</dbReference>
<organism evidence="1 2">
    <name type="scientific">Uliginosibacterium sediminicola</name>
    <dbReference type="NCBI Taxonomy" id="2024550"/>
    <lineage>
        <taxon>Bacteria</taxon>
        <taxon>Pseudomonadati</taxon>
        <taxon>Pseudomonadota</taxon>
        <taxon>Betaproteobacteria</taxon>
        <taxon>Rhodocyclales</taxon>
        <taxon>Zoogloeaceae</taxon>
        <taxon>Uliginosibacterium</taxon>
    </lineage>
</organism>
<sequence>MQAQFKIEYASAARELAIDIDTLVVAGWAGRDLAAIEHHIEELAAIGVPRPSSVPLYYRIGHNQLTQADTVQVVGPHSSGEIETFIFAAEGQLYVSIASDHTDRKLESHSVALSKQICPKPAGRSAWLYAEVEAHWDELMVRSWIEENGQRVLYQEGPLSTLRTPRELISGYLAATGLAQLPDGTGMSCGTVAAIGGIRPANVFEMELYDPRLQRSLKHSYTLQILPEVA</sequence>
<reference evidence="1 2" key="1">
    <citation type="journal article" date="2018" name="Int. J. Syst. Evol. Microbiol.">
        <title>Uliginosibacterium sediminicola sp. nov., isolated from freshwater sediment.</title>
        <authorList>
            <person name="Hwang W.M."/>
            <person name="Kim S.M."/>
            <person name="Kang K."/>
            <person name="Ahn T.Y."/>
        </authorList>
    </citation>
    <scope>NUCLEOTIDE SEQUENCE [LARGE SCALE GENOMIC DNA]</scope>
    <source>
        <strain evidence="1 2">M1-21</strain>
    </source>
</reference>
<evidence type="ECO:0000313" key="1">
    <source>
        <dbReference type="EMBL" id="MEN3068457.1"/>
    </source>
</evidence>
<name>A0ABU9YXP5_9RHOO</name>
<dbReference type="RefSeq" id="WP_345919225.1">
    <property type="nucleotide sequence ID" value="NZ_JBDIVE010000003.1"/>
</dbReference>
<accession>A0ABU9YXP5</accession>
<comment type="caution">
    <text evidence="1">The sequence shown here is derived from an EMBL/GenBank/DDBJ whole genome shotgun (WGS) entry which is preliminary data.</text>
</comment>
<dbReference type="InterPro" id="IPR021269">
    <property type="entry name" value="DUF2848"/>
</dbReference>
<protein>
    <submittedName>
        <fullName evidence="1">DUF2848 domain-containing protein</fullName>
    </submittedName>
</protein>
<keyword evidence="2" id="KW-1185">Reference proteome</keyword>
<gene>
    <name evidence="1" type="ORF">ABDB84_08195</name>
</gene>
<evidence type="ECO:0000313" key="2">
    <source>
        <dbReference type="Proteomes" id="UP001410394"/>
    </source>
</evidence>